<proteinExistence type="predicted"/>
<gene>
    <name evidence="3" type="ORF">QX51_04995</name>
</gene>
<protein>
    <submittedName>
        <fullName evidence="3">Uncharacterized protein</fullName>
    </submittedName>
</protein>
<sequence>MERWKKLNVFVSLGGLAFFIISLLFVKYNPLILCLAAFGLGVAWKGFKNIYKNVEPPNMEKVTDPYDNNIIKSKKKKKKRKR</sequence>
<feature type="transmembrane region" description="Helical" evidence="2">
    <location>
        <begin position="7"/>
        <end position="24"/>
    </location>
</feature>
<dbReference type="EMBL" id="JWHR01000053">
    <property type="protein sequence ID" value="KHS58037.1"/>
    <property type="molecule type" value="Genomic_DNA"/>
</dbReference>
<keyword evidence="4" id="KW-1185">Reference proteome</keyword>
<dbReference type="RefSeq" id="WP_039678804.1">
    <property type="nucleotide sequence ID" value="NZ_JAWGXO010000004.1"/>
</dbReference>
<feature type="transmembrane region" description="Helical" evidence="2">
    <location>
        <begin position="30"/>
        <end position="47"/>
    </location>
</feature>
<feature type="region of interest" description="Disordered" evidence="1">
    <location>
        <begin position="60"/>
        <end position="82"/>
    </location>
</feature>
<feature type="compositionally biased region" description="Basic residues" evidence="1">
    <location>
        <begin position="72"/>
        <end position="82"/>
    </location>
</feature>
<evidence type="ECO:0000256" key="1">
    <source>
        <dbReference type="SAM" id="MobiDB-lite"/>
    </source>
</evidence>
<evidence type="ECO:0000256" key="2">
    <source>
        <dbReference type="SAM" id="Phobius"/>
    </source>
</evidence>
<evidence type="ECO:0000313" key="4">
    <source>
        <dbReference type="Proteomes" id="UP000031189"/>
    </source>
</evidence>
<organism evidence="3 4">
    <name type="scientific">Terrisporobacter othiniensis</name>
    <dbReference type="NCBI Taxonomy" id="1577792"/>
    <lineage>
        <taxon>Bacteria</taxon>
        <taxon>Bacillati</taxon>
        <taxon>Bacillota</taxon>
        <taxon>Clostridia</taxon>
        <taxon>Peptostreptococcales</taxon>
        <taxon>Peptostreptococcaceae</taxon>
        <taxon>Terrisporobacter</taxon>
    </lineage>
</organism>
<dbReference type="AlphaFoldDB" id="A0A0B3W6J4"/>
<name>A0A0B3W6J4_9FIRM</name>
<keyword evidence="2" id="KW-0812">Transmembrane</keyword>
<comment type="caution">
    <text evidence="3">The sequence shown here is derived from an EMBL/GenBank/DDBJ whole genome shotgun (WGS) entry which is preliminary data.</text>
</comment>
<evidence type="ECO:0000313" key="3">
    <source>
        <dbReference type="EMBL" id="KHS58037.1"/>
    </source>
</evidence>
<dbReference type="Proteomes" id="UP000031189">
    <property type="component" value="Unassembled WGS sequence"/>
</dbReference>
<keyword evidence="2" id="KW-0472">Membrane</keyword>
<accession>A0A0B3W6J4</accession>
<dbReference type="OrthoDB" id="1753665at2"/>
<reference evidence="3 4" key="1">
    <citation type="submission" date="2014-12" db="EMBL/GenBank/DDBJ databases">
        <title>Draft genome sequence of Terrisporobacter sp. 08-306576, isolated from the blood culture of a bacteremia patient.</title>
        <authorList>
            <person name="Lund L.C."/>
            <person name="Sydenham T.V."/>
            <person name="Hogh S.V."/>
            <person name="Skov M.N."/>
            <person name="Kemp M."/>
            <person name="Justesen U.S."/>
        </authorList>
    </citation>
    <scope>NUCLEOTIDE SEQUENCE [LARGE SCALE GENOMIC DNA]</scope>
    <source>
        <strain evidence="3 4">08-306576</strain>
    </source>
</reference>
<keyword evidence="2" id="KW-1133">Transmembrane helix</keyword>